<dbReference type="PANTHER" id="PTHR36844:SF1">
    <property type="entry name" value="PROTEASE PRSW"/>
    <property type="match status" value="1"/>
</dbReference>
<feature type="transmembrane region" description="Helical" evidence="2">
    <location>
        <begin position="279"/>
        <end position="300"/>
    </location>
</feature>
<organism evidence="3 4">
    <name type="scientific">Pseudolysinimonas kribbensis</name>
    <dbReference type="NCBI Taxonomy" id="433641"/>
    <lineage>
        <taxon>Bacteria</taxon>
        <taxon>Bacillati</taxon>
        <taxon>Actinomycetota</taxon>
        <taxon>Actinomycetes</taxon>
        <taxon>Micrococcales</taxon>
        <taxon>Microbacteriaceae</taxon>
        <taxon>Pseudolysinimonas</taxon>
    </lineage>
</organism>
<dbReference type="GO" id="GO:0006508">
    <property type="term" value="P:proteolysis"/>
    <property type="evidence" value="ECO:0007669"/>
    <property type="project" value="UniProtKB-KW"/>
</dbReference>
<comment type="caution">
    <text evidence="3">The sequence shown here is derived from an EMBL/GenBank/DDBJ whole genome shotgun (WGS) entry which is preliminary data.</text>
</comment>
<feature type="transmembrane region" description="Helical" evidence="2">
    <location>
        <begin position="220"/>
        <end position="241"/>
    </location>
</feature>
<gene>
    <name evidence="3" type="ORF">GCM10025881_35360</name>
</gene>
<feature type="transmembrane region" description="Helical" evidence="2">
    <location>
        <begin position="39"/>
        <end position="65"/>
    </location>
</feature>
<feature type="compositionally biased region" description="Low complexity" evidence="1">
    <location>
        <begin position="1"/>
        <end position="18"/>
    </location>
</feature>
<keyword evidence="2" id="KW-0812">Transmembrane</keyword>
<feature type="compositionally biased region" description="Basic residues" evidence="1">
    <location>
        <begin position="395"/>
        <end position="417"/>
    </location>
</feature>
<dbReference type="Proteomes" id="UP001157034">
    <property type="component" value="Unassembled WGS sequence"/>
</dbReference>
<feature type="transmembrane region" description="Helical" evidence="2">
    <location>
        <begin position="71"/>
        <end position="93"/>
    </location>
</feature>
<sequence>MRMTSPTEPATTAPQTAPDEVRASTRHPLTPPPRRPRSVGILVGGIVGFLVVGVALLLVIAYLGIVLGPPAFFVAGLMALVPLAIVLLGAHWIDRWEPEPIGIRIFAFLWGAGSSIVIALVVDSAVQIFVKAHGGANGATDLFQAVVQAPMVEEGAKGLGVLLIFLVANKYFDGPVDGIVFAVTVAAGFAFSENIQYFGLELADPHATSGEVVQLFILRGLLSPFAHAMFTSLTGFFIGLAALRGGRWLGVLFAIIGWVPAALLHAFWNGSLSFVSDFFGYYVVVQVPLFVLAVVMVVLLRRREIRLTQLRLGDYVAAGWFHAGEIVSLATPGGRRQALTWAAQHRLRPVMKRYIRDATRLALTRNRIVIGRNRAAAQLDEAALLTRLSAERGGSARRPRATGLRGRRASGSRRVRGRGIPTRSTIRPIPRPRRRR</sequence>
<dbReference type="InterPro" id="IPR026898">
    <property type="entry name" value="PrsW"/>
</dbReference>
<reference evidence="4" key="1">
    <citation type="journal article" date="2019" name="Int. J. Syst. Evol. Microbiol.">
        <title>The Global Catalogue of Microorganisms (GCM) 10K type strain sequencing project: providing services to taxonomists for standard genome sequencing and annotation.</title>
        <authorList>
            <consortium name="The Broad Institute Genomics Platform"/>
            <consortium name="The Broad Institute Genome Sequencing Center for Infectious Disease"/>
            <person name="Wu L."/>
            <person name="Ma J."/>
        </authorList>
    </citation>
    <scope>NUCLEOTIDE SEQUENCE [LARGE SCALE GENOMIC DNA]</scope>
    <source>
        <strain evidence="4">NBRC 108894</strain>
    </source>
</reference>
<protein>
    <submittedName>
        <fullName evidence="3">Protease PrsW</fullName>
    </submittedName>
</protein>
<name>A0ABQ6K9V4_9MICO</name>
<dbReference type="Pfam" id="PF13367">
    <property type="entry name" value="PrsW-protease"/>
    <property type="match status" value="1"/>
</dbReference>
<feature type="transmembrane region" description="Helical" evidence="2">
    <location>
        <begin position="105"/>
        <end position="130"/>
    </location>
</feature>
<proteinExistence type="predicted"/>
<feature type="compositionally biased region" description="Low complexity" evidence="1">
    <location>
        <begin position="418"/>
        <end position="428"/>
    </location>
</feature>
<feature type="region of interest" description="Disordered" evidence="1">
    <location>
        <begin position="391"/>
        <end position="436"/>
    </location>
</feature>
<keyword evidence="3" id="KW-0645">Protease</keyword>
<dbReference type="EMBL" id="BSVB01000001">
    <property type="protein sequence ID" value="GMA96712.1"/>
    <property type="molecule type" value="Genomic_DNA"/>
</dbReference>
<keyword evidence="4" id="KW-1185">Reference proteome</keyword>
<evidence type="ECO:0000313" key="4">
    <source>
        <dbReference type="Proteomes" id="UP001157034"/>
    </source>
</evidence>
<accession>A0ABQ6K9V4</accession>
<keyword evidence="2" id="KW-1133">Transmembrane helix</keyword>
<feature type="transmembrane region" description="Helical" evidence="2">
    <location>
        <begin position="248"/>
        <end position="267"/>
    </location>
</feature>
<feature type="region of interest" description="Disordered" evidence="1">
    <location>
        <begin position="1"/>
        <end position="33"/>
    </location>
</feature>
<feature type="transmembrane region" description="Helical" evidence="2">
    <location>
        <begin position="179"/>
        <end position="200"/>
    </location>
</feature>
<dbReference type="GO" id="GO:0008233">
    <property type="term" value="F:peptidase activity"/>
    <property type="evidence" value="ECO:0007669"/>
    <property type="project" value="UniProtKB-KW"/>
</dbReference>
<keyword evidence="2" id="KW-0472">Membrane</keyword>
<evidence type="ECO:0000256" key="2">
    <source>
        <dbReference type="SAM" id="Phobius"/>
    </source>
</evidence>
<evidence type="ECO:0000313" key="3">
    <source>
        <dbReference type="EMBL" id="GMA96712.1"/>
    </source>
</evidence>
<dbReference type="PANTHER" id="PTHR36844">
    <property type="entry name" value="PROTEASE PRSW"/>
    <property type="match status" value="1"/>
</dbReference>
<keyword evidence="3" id="KW-0378">Hydrolase</keyword>
<evidence type="ECO:0000256" key="1">
    <source>
        <dbReference type="SAM" id="MobiDB-lite"/>
    </source>
</evidence>